<dbReference type="Pfam" id="PF13468">
    <property type="entry name" value="Glyoxalase_3"/>
    <property type="match status" value="1"/>
</dbReference>
<evidence type="ECO:0000313" key="2">
    <source>
        <dbReference type="EMBL" id="MFB9471219.1"/>
    </source>
</evidence>
<dbReference type="InterPro" id="IPR037523">
    <property type="entry name" value="VOC_core"/>
</dbReference>
<organism evidence="2 3">
    <name type="scientific">Nonomuraea salmonea</name>
    <dbReference type="NCBI Taxonomy" id="46181"/>
    <lineage>
        <taxon>Bacteria</taxon>
        <taxon>Bacillati</taxon>
        <taxon>Actinomycetota</taxon>
        <taxon>Actinomycetes</taxon>
        <taxon>Streptosporangiales</taxon>
        <taxon>Streptosporangiaceae</taxon>
        <taxon>Nonomuraea</taxon>
    </lineage>
</organism>
<dbReference type="PANTHER" id="PTHR40265:SF1">
    <property type="entry name" value="GLYOXALASE-LIKE DOMAIN-CONTAINING PROTEIN"/>
    <property type="match status" value="1"/>
</dbReference>
<dbReference type="PROSITE" id="PS51819">
    <property type="entry name" value="VOC"/>
    <property type="match status" value="1"/>
</dbReference>
<dbReference type="Gene3D" id="3.10.180.10">
    <property type="entry name" value="2,3-Dihydroxybiphenyl 1,2-Dioxygenase, domain 1"/>
    <property type="match status" value="1"/>
</dbReference>
<name>A0ABV5NNC4_9ACTN</name>
<sequence length="202" mass="21689">MLDHLVYATPNLDTTVAEIEQQLGVQMVEGGRHPGLGTRNRLLGLGGRAYLEVIGPDPDQEQPPVPRPFGIDTLTSARLVTWAVAVTDIDAVVARARAHGYDPGDPQDMSRRTPSGDLLTWRLTPPATAGVVPFLIDWSTTHHPTDSGLPKAELTSFRARHPDVEAAQRSLSALNVDLDLTHGTTPTLTAVLRSTPGSLTLT</sequence>
<proteinExistence type="predicted"/>
<gene>
    <name evidence="2" type="ORF">ACFFR3_16980</name>
</gene>
<protein>
    <submittedName>
        <fullName evidence="2">VOC family protein</fullName>
    </submittedName>
</protein>
<dbReference type="EMBL" id="JBHMCF010000012">
    <property type="protein sequence ID" value="MFB9471219.1"/>
    <property type="molecule type" value="Genomic_DNA"/>
</dbReference>
<dbReference type="InterPro" id="IPR029068">
    <property type="entry name" value="Glyas_Bleomycin-R_OHBP_Dase"/>
</dbReference>
<evidence type="ECO:0000259" key="1">
    <source>
        <dbReference type="PROSITE" id="PS51819"/>
    </source>
</evidence>
<accession>A0ABV5NNC4</accession>
<comment type="caution">
    <text evidence="2">The sequence shown here is derived from an EMBL/GenBank/DDBJ whole genome shotgun (WGS) entry which is preliminary data.</text>
</comment>
<dbReference type="Proteomes" id="UP001589568">
    <property type="component" value="Unassembled WGS sequence"/>
</dbReference>
<reference evidence="2 3" key="1">
    <citation type="submission" date="2024-09" db="EMBL/GenBank/DDBJ databases">
        <authorList>
            <person name="Sun Q."/>
            <person name="Mori K."/>
        </authorList>
    </citation>
    <scope>NUCLEOTIDE SEQUENCE [LARGE SCALE GENOMIC DNA]</scope>
    <source>
        <strain evidence="2 3">JCM 3324</strain>
    </source>
</reference>
<dbReference type="InterPro" id="IPR025870">
    <property type="entry name" value="Glyoxalase-like_dom"/>
</dbReference>
<dbReference type="RefSeq" id="WP_364371409.1">
    <property type="nucleotide sequence ID" value="NZ_JBHMCF010000012.1"/>
</dbReference>
<keyword evidence="3" id="KW-1185">Reference proteome</keyword>
<dbReference type="PANTHER" id="PTHR40265">
    <property type="entry name" value="BLL2707 PROTEIN"/>
    <property type="match status" value="1"/>
</dbReference>
<feature type="domain" description="VOC" evidence="1">
    <location>
        <begin position="1"/>
        <end position="139"/>
    </location>
</feature>
<evidence type="ECO:0000313" key="3">
    <source>
        <dbReference type="Proteomes" id="UP001589568"/>
    </source>
</evidence>
<dbReference type="SUPFAM" id="SSF54593">
    <property type="entry name" value="Glyoxalase/Bleomycin resistance protein/Dihydroxybiphenyl dioxygenase"/>
    <property type="match status" value="1"/>
</dbReference>